<evidence type="ECO:0000313" key="3">
    <source>
        <dbReference type="Proteomes" id="UP000694856"/>
    </source>
</evidence>
<dbReference type="Proteomes" id="UP000694856">
    <property type="component" value="Chromosome 12"/>
</dbReference>
<organism evidence="3 4">
    <name type="scientific">Camelus ferus</name>
    <name type="common">Wild bactrian camel</name>
    <name type="synonym">Camelus bactrianus ferus</name>
    <dbReference type="NCBI Taxonomy" id="419612"/>
    <lineage>
        <taxon>Eukaryota</taxon>
        <taxon>Metazoa</taxon>
        <taxon>Chordata</taxon>
        <taxon>Craniata</taxon>
        <taxon>Vertebrata</taxon>
        <taxon>Euteleostomi</taxon>
        <taxon>Mammalia</taxon>
        <taxon>Eutheria</taxon>
        <taxon>Laurasiatheria</taxon>
        <taxon>Artiodactyla</taxon>
        <taxon>Tylopoda</taxon>
        <taxon>Camelidae</taxon>
        <taxon>Camelus</taxon>
    </lineage>
</organism>
<proteinExistence type="predicted"/>
<keyword evidence="2" id="KW-0472">Membrane</keyword>
<evidence type="ECO:0000256" key="1">
    <source>
        <dbReference type="SAM" id="MobiDB-lite"/>
    </source>
</evidence>
<keyword evidence="2" id="KW-1133">Transmembrane helix</keyword>
<evidence type="ECO:0000256" key="2">
    <source>
        <dbReference type="SAM" id="Phobius"/>
    </source>
</evidence>
<protein>
    <submittedName>
        <fullName evidence="4">Uncharacterized protein LOC102520392 isoform X1</fullName>
    </submittedName>
</protein>
<evidence type="ECO:0000313" key="4">
    <source>
        <dbReference type="RefSeq" id="XP_032348237.1"/>
    </source>
</evidence>
<sequence length="256" mass="27890">MTGPSCPVSHAKAATTQGFGKNYGGQKSEDAKKGSSDAEHDWSDADAAARSGPPRLKMVLGMCCQRERLYKFLYVVQIFILAGVVYYYFQGSLGKADPDHEIAGGSSQPIGETLRPVWGQMDKCYPVTTQRHRVKNGKKQDSEAMTPKTTGGPNDAAPKEETDVLSQDEGEVRSPGEEAASPIPAGQEVAEEEAVSVPPGGEETKKARKEIAVYTSEASEVDIKEETPEGWVPQLLRKLWLGWFPASDFPKTQNRE</sequence>
<dbReference type="AlphaFoldDB" id="A0A8B8U1B4"/>
<keyword evidence="2" id="KW-0812">Transmembrane</keyword>
<reference evidence="4" key="1">
    <citation type="submission" date="2025-08" db="UniProtKB">
        <authorList>
            <consortium name="RefSeq"/>
        </authorList>
    </citation>
    <scope>IDENTIFICATION</scope>
    <source>
        <tissue evidence="4">Ear skin</tissue>
    </source>
</reference>
<feature type="transmembrane region" description="Helical" evidence="2">
    <location>
        <begin position="72"/>
        <end position="89"/>
    </location>
</feature>
<feature type="region of interest" description="Disordered" evidence="1">
    <location>
        <begin position="1"/>
        <end position="50"/>
    </location>
</feature>
<dbReference type="KEGG" id="cfr:102520392"/>
<dbReference type="RefSeq" id="XP_032348237.1">
    <property type="nucleotide sequence ID" value="XM_032492346.1"/>
</dbReference>
<keyword evidence="3" id="KW-1185">Reference proteome</keyword>
<feature type="compositionally biased region" description="Basic and acidic residues" evidence="1">
    <location>
        <begin position="27"/>
        <end position="43"/>
    </location>
</feature>
<gene>
    <name evidence="4" type="primary">LOC102520392</name>
</gene>
<dbReference type="GeneID" id="102520392"/>
<feature type="region of interest" description="Disordered" evidence="1">
    <location>
        <begin position="129"/>
        <end position="207"/>
    </location>
</feature>
<name>A0A8B8U1B4_CAMFR</name>
<accession>A0A8B8U1B4</accession>